<name>U6MNU5_9EIME</name>
<feature type="compositionally biased region" description="Basic and acidic residues" evidence="1">
    <location>
        <begin position="638"/>
        <end position="655"/>
    </location>
</feature>
<dbReference type="OrthoDB" id="330451at2759"/>
<evidence type="ECO:0000256" key="1">
    <source>
        <dbReference type="SAM" id="MobiDB-lite"/>
    </source>
</evidence>
<proteinExistence type="predicted"/>
<feature type="region of interest" description="Disordered" evidence="1">
    <location>
        <begin position="1"/>
        <end position="113"/>
    </location>
</feature>
<evidence type="ECO:0000313" key="3">
    <source>
        <dbReference type="EMBL" id="CDJ63340.1"/>
    </source>
</evidence>
<feature type="region of interest" description="Disordered" evidence="1">
    <location>
        <begin position="273"/>
        <end position="295"/>
    </location>
</feature>
<reference evidence="3" key="2">
    <citation type="submission" date="2013-10" db="EMBL/GenBank/DDBJ databases">
        <authorList>
            <person name="Aslett M."/>
        </authorList>
    </citation>
    <scope>NUCLEOTIDE SEQUENCE [LARGE SCALE GENOMIC DNA]</scope>
    <source>
        <strain evidence="3">Houghton</strain>
    </source>
</reference>
<dbReference type="Pfam" id="PF12315">
    <property type="entry name" value="DA1-like"/>
    <property type="match status" value="1"/>
</dbReference>
<dbReference type="EMBL" id="HG722790">
    <property type="protein sequence ID" value="CDJ63340.1"/>
    <property type="molecule type" value="Genomic_DNA"/>
</dbReference>
<organism evidence="3 4">
    <name type="scientific">Eimeria necatrix</name>
    <dbReference type="NCBI Taxonomy" id="51315"/>
    <lineage>
        <taxon>Eukaryota</taxon>
        <taxon>Sar</taxon>
        <taxon>Alveolata</taxon>
        <taxon>Apicomplexa</taxon>
        <taxon>Conoidasida</taxon>
        <taxon>Coccidia</taxon>
        <taxon>Eucoccidiorida</taxon>
        <taxon>Eimeriorina</taxon>
        <taxon>Eimeriidae</taxon>
        <taxon>Eimeria</taxon>
    </lineage>
</organism>
<feature type="compositionally biased region" description="Low complexity" evidence="1">
    <location>
        <begin position="884"/>
        <end position="902"/>
    </location>
</feature>
<dbReference type="RefSeq" id="XP_013440702.1">
    <property type="nucleotide sequence ID" value="XM_013585248.1"/>
</dbReference>
<feature type="region of interest" description="Disordered" evidence="1">
    <location>
        <begin position="638"/>
        <end position="663"/>
    </location>
</feature>
<dbReference type="InterPro" id="IPR022087">
    <property type="entry name" value="DA1-like_dom"/>
</dbReference>
<keyword evidence="4" id="KW-1185">Reference proteome</keyword>
<feature type="region of interest" description="Disordered" evidence="1">
    <location>
        <begin position="884"/>
        <end position="912"/>
    </location>
</feature>
<feature type="region of interest" description="Disordered" evidence="1">
    <location>
        <begin position="391"/>
        <end position="412"/>
    </location>
</feature>
<feature type="compositionally biased region" description="Polar residues" evidence="1">
    <location>
        <begin position="391"/>
        <end position="404"/>
    </location>
</feature>
<evidence type="ECO:0000313" key="4">
    <source>
        <dbReference type="Proteomes" id="UP000030754"/>
    </source>
</evidence>
<dbReference type="PANTHER" id="PTHR24209">
    <property type="entry name" value="PROTEIN DA1-RELATED 2"/>
    <property type="match status" value="1"/>
</dbReference>
<dbReference type="AlphaFoldDB" id="U6MNU5"/>
<protein>
    <recommendedName>
        <fullName evidence="2">Protein DA1-like domain-containing protein</fullName>
    </recommendedName>
</protein>
<feature type="compositionally biased region" description="Polar residues" evidence="1">
    <location>
        <begin position="903"/>
        <end position="912"/>
    </location>
</feature>
<sequence>MSHEQQRLQRPRAGPGPRSSRSNTGSNKCTNNSKSSNRRAPAGLAALSRANGDGAVSGALGSTPSLKLPHAPRRIAATATPKATARATAAAGTAKERPSSSKAAGVGGSTMGASKKERVGCYSRLSAGGVGSHPSSKPLSQLHRASAEGIAVGASRAATKAAARVATGTFTGKPSSAKPAGAREKFAGALEKESVGCHSCLPSGGPKGRVLLEAQRQQRQKVPLDSLACKEDCCGICGAPVCRGQSFAAVSLPLSPRSNERYRQLQLRQHRLLSQTPASTRTESTTATTKARTRTAPGAIAEDHAAIVRCHISCMRCNACGLPIAAASGRLLYDHTAARMAIAAGAPWNKAIASGIYHAACKERRCTVCGDVVQPSEQYVTLTKPEAKTITSMNRQTTPQTTLKGQEAGAAKGNEQDRIQHARCTSCSTCGQTLEGGVFVIDGSGGVQHSSCFCCCCCLKPLVGRFESHAFFSSTQLLRQQPLVTALQVDAAAAAAAEPHVGSTAAHGGCCCLDCSKRYPKCLCCDRRAAVYVHPDGERKTLPRVLNPAGEAVMRKFRLPYTSCRRPATATTAAADTTAAAAVLCGRCACLPAADTDETAAAAVRRALLALEEDGIRFSSSMRRLQQQLLDFDKMRNEEQHERRAEKNIGAKRPDPSAISATPAAVARQPRVTYLSDLPLPVILEDFGLLTGARARFSPVVGRGASPGGNGSSHLFGSCEVLQLKVRPAPLSLVLLAAEVTGAASLPSLHQQQQLQLLQRRQHSLQVKPRQQQQERVWGPLREARRLSKMLSSINFGSTRRLDSKEQRQQQEQVHHFLQLRFAKCIRLVRGLPALLLQQHGAHELLHAFIAINQFIPGSKQIEEGWCNVAAARALAAALKSLNSGSSRSRNNSSNNSANSSKATTRLCTSSSTMQQEQQLGEELLRYQLWKLAVSPDEIYGVGYRHCLRQMLGEGSLGRSLSGLPRCTSILT</sequence>
<evidence type="ECO:0000259" key="2">
    <source>
        <dbReference type="Pfam" id="PF12315"/>
    </source>
</evidence>
<gene>
    <name evidence="3" type="ORF">ENH_00050880</name>
</gene>
<dbReference type="Proteomes" id="UP000030754">
    <property type="component" value="Unassembled WGS sequence"/>
</dbReference>
<accession>U6MNU5</accession>
<dbReference type="PANTHER" id="PTHR24209:SF7">
    <property type="entry name" value="PROTEIN DA1-RELATED 2"/>
    <property type="match status" value="1"/>
</dbReference>
<feature type="compositionally biased region" description="Low complexity" evidence="1">
    <location>
        <begin position="11"/>
        <end position="35"/>
    </location>
</feature>
<feature type="compositionally biased region" description="Low complexity" evidence="1">
    <location>
        <begin position="74"/>
        <end position="93"/>
    </location>
</feature>
<reference evidence="3" key="1">
    <citation type="submission" date="2013-10" db="EMBL/GenBank/DDBJ databases">
        <title>Genomic analysis of the causative agents of coccidiosis in chickens.</title>
        <authorList>
            <person name="Reid A.J."/>
            <person name="Blake D."/>
            <person name="Billington K."/>
            <person name="Browne H."/>
            <person name="Dunn M."/>
            <person name="Hung S."/>
            <person name="Kawahara F."/>
            <person name="Miranda-Saavedra D."/>
            <person name="Mourier T."/>
            <person name="Nagra H."/>
            <person name="Otto T.D."/>
            <person name="Rawlings N."/>
            <person name="Sanchez A."/>
            <person name="Sanders M."/>
            <person name="Subramaniam C."/>
            <person name="Tay Y."/>
            <person name="Dear P."/>
            <person name="Doerig C."/>
            <person name="Gruber A."/>
            <person name="Parkinson J."/>
            <person name="Shirley M."/>
            <person name="Wan K.L."/>
            <person name="Berriman M."/>
            <person name="Tomley F."/>
            <person name="Pain A."/>
        </authorList>
    </citation>
    <scope>NUCLEOTIDE SEQUENCE [LARGE SCALE GENOMIC DNA]</scope>
    <source>
        <strain evidence="3">Houghton</strain>
    </source>
</reference>
<dbReference type="InterPro" id="IPR045218">
    <property type="entry name" value="DA1-like"/>
</dbReference>
<dbReference type="GO" id="GO:0043130">
    <property type="term" value="F:ubiquitin binding"/>
    <property type="evidence" value="ECO:0007669"/>
    <property type="project" value="TreeGrafter"/>
</dbReference>
<dbReference type="VEuPathDB" id="ToxoDB:ENH_00050880"/>
<dbReference type="GeneID" id="25475235"/>
<feature type="domain" description="Protein DA1-like" evidence="2">
    <location>
        <begin position="783"/>
        <end position="949"/>
    </location>
</feature>